<gene>
    <name evidence="1" type="ORF">Amme_060_071</name>
</gene>
<protein>
    <recommendedName>
        <fullName evidence="3">Lipoprotein</fullName>
    </recommendedName>
</protein>
<dbReference type="Proteomes" id="UP000019760">
    <property type="component" value="Unassembled WGS sequence"/>
</dbReference>
<proteinExistence type="predicted"/>
<name>A0A023D6S9_ACIMT</name>
<evidence type="ECO:0000313" key="1">
    <source>
        <dbReference type="EMBL" id="GAJ29435.1"/>
    </source>
</evidence>
<reference evidence="1 2" key="2">
    <citation type="journal article" date="2014" name="FEMS Microbiol. Lett.">
        <title>Draft genomic DNA sequence of the facultatively methylotrophic bacterium Acidomonas methanolica type strain MB58.</title>
        <authorList>
            <person name="Higashiura N."/>
            <person name="Hadano H."/>
            <person name="Hirakawa H."/>
            <person name="Matsutani M."/>
            <person name="Takabe S."/>
            <person name="Matsushita K."/>
            <person name="Azuma Y."/>
        </authorList>
    </citation>
    <scope>NUCLEOTIDE SEQUENCE [LARGE SCALE GENOMIC DNA]</scope>
    <source>
        <strain evidence="1 2">MB58</strain>
    </source>
</reference>
<organism evidence="1 2">
    <name type="scientific">Acidomonas methanolica NBRC 104435</name>
    <dbReference type="NCBI Taxonomy" id="1231351"/>
    <lineage>
        <taxon>Bacteria</taxon>
        <taxon>Pseudomonadati</taxon>
        <taxon>Pseudomonadota</taxon>
        <taxon>Alphaproteobacteria</taxon>
        <taxon>Acetobacterales</taxon>
        <taxon>Acetobacteraceae</taxon>
        <taxon>Acidomonas</taxon>
    </lineage>
</organism>
<accession>A0A023D6S9</accession>
<reference evidence="2" key="1">
    <citation type="journal article" date="2014" name="FEMS Microbiol. Lett.">
        <title>Draft Genomic DNA Sequence of the Facultatively Methylotrophic Bacterium Acidomonas methanolica type strain MB58.</title>
        <authorList>
            <person name="Higashiura N."/>
            <person name="Hadano H."/>
            <person name="Hirakawa H."/>
            <person name="Matsutani M."/>
            <person name="Takabe S."/>
            <person name="Matsushita K."/>
            <person name="Azuma Y."/>
        </authorList>
    </citation>
    <scope>NUCLEOTIDE SEQUENCE [LARGE SCALE GENOMIC DNA]</scope>
    <source>
        <strain evidence="2">MB58</strain>
    </source>
</reference>
<sequence>MRHSKRDACPDLSLFRWAAAGLAFCGLALTACEPIDQRSFDASAGLPPAPPRKPVPSAPPPAPPFLQIVSGTPDTEWRPVVTKATRLALARKPNVLFILTAIVPRTTSPAREADELAALSKGEELSVARAIVAAGAPAWQVEMQGRAEGQAANPAIRVDVR</sequence>
<comment type="caution">
    <text evidence="1">The sequence shown here is derived from an EMBL/GenBank/DDBJ whole genome shotgun (WGS) entry which is preliminary data.</text>
</comment>
<dbReference type="PROSITE" id="PS51257">
    <property type="entry name" value="PROKAR_LIPOPROTEIN"/>
    <property type="match status" value="1"/>
</dbReference>
<dbReference type="RefSeq" id="WP_052511948.1">
    <property type="nucleotide sequence ID" value="NZ_BAND01000060.1"/>
</dbReference>
<dbReference type="AlphaFoldDB" id="A0A023D6S9"/>
<dbReference type="OrthoDB" id="7282303at2"/>
<evidence type="ECO:0008006" key="3">
    <source>
        <dbReference type="Google" id="ProtNLM"/>
    </source>
</evidence>
<dbReference type="EMBL" id="BAND01000060">
    <property type="protein sequence ID" value="GAJ29435.1"/>
    <property type="molecule type" value="Genomic_DNA"/>
</dbReference>
<keyword evidence="2" id="KW-1185">Reference proteome</keyword>
<evidence type="ECO:0000313" key="2">
    <source>
        <dbReference type="Proteomes" id="UP000019760"/>
    </source>
</evidence>